<evidence type="ECO:0000256" key="5">
    <source>
        <dbReference type="PIRSR" id="PIRSR602678-1"/>
    </source>
</evidence>
<dbReference type="PANTHER" id="PTHR13799">
    <property type="entry name" value="NGG1 INTERACTING FACTOR 3"/>
    <property type="match status" value="1"/>
</dbReference>
<dbReference type="Gene3D" id="3.40.1390.30">
    <property type="entry name" value="NIF3 (NGG1p interacting factor 3)-like"/>
    <property type="match status" value="2"/>
</dbReference>
<dbReference type="EMBL" id="CP002360">
    <property type="protein sequence ID" value="AEE95520.1"/>
    <property type="molecule type" value="Genomic_DNA"/>
</dbReference>
<dbReference type="RefSeq" id="WP_013779953.1">
    <property type="nucleotide sequence ID" value="NC_015520.1"/>
</dbReference>
<gene>
    <name evidence="6" type="ordered locus">Mahau_0303</name>
</gene>
<dbReference type="InterPro" id="IPR036069">
    <property type="entry name" value="DUF34/NIF3_sf"/>
</dbReference>
<sequence>MSCTCADVIHIMDSMFPERYAEPWDNVGLMVGDPDAEVKKILLALDATTTVIEEAVQIGADMIITHHPLLFHPLKRIDTSQGTGKIIAMLNKAGIALYSAHTNMDVAKGGVNDALAEALHLDNIAILDKTVSQKYAKLVVFIPKGYENAVLEAMANAGAGWIGNYSHCTFRAEGIGTFKPLEGAHPFIGQRGRLEEVGEVRMETIVRQQQVKEVIRAMLAAHPYEEVAYDVYPLDNEIETAGLGIIGDAHELMLLSEYALYVKECLKLSGLKLVGGLDKPIGRVAVCGGSGGDLIDKAAAKGADVFITGDIGYHDVLRAEEYDMAVIDAGHYGTEHCILSKLMLGLQKAIDTLQYNVETTVSQKECDPFVFL</sequence>
<evidence type="ECO:0000313" key="6">
    <source>
        <dbReference type="EMBL" id="AEE95520.1"/>
    </source>
</evidence>
<dbReference type="NCBIfam" id="TIGR00486">
    <property type="entry name" value="YbgI_SA1388"/>
    <property type="match status" value="1"/>
</dbReference>
<feature type="binding site" evidence="5">
    <location>
        <position position="331"/>
    </location>
    <ligand>
        <name>a divalent metal cation</name>
        <dbReference type="ChEBI" id="CHEBI:60240"/>
        <label>1</label>
    </ligand>
</feature>
<reference evidence="7" key="1">
    <citation type="submission" date="2010-11" db="EMBL/GenBank/DDBJ databases">
        <title>The complete genome of Mahella australiensis DSM 15567.</title>
        <authorList>
            <consortium name="US DOE Joint Genome Institute (JGI-PGF)"/>
            <person name="Lucas S."/>
            <person name="Copeland A."/>
            <person name="Lapidus A."/>
            <person name="Bruce D."/>
            <person name="Goodwin L."/>
            <person name="Pitluck S."/>
            <person name="Kyrpides N."/>
            <person name="Mavromatis K."/>
            <person name="Pagani I."/>
            <person name="Ivanova N."/>
            <person name="Teshima H."/>
            <person name="Brettin T."/>
            <person name="Detter J.C."/>
            <person name="Han C."/>
            <person name="Tapia R."/>
            <person name="Land M."/>
            <person name="Hauser L."/>
            <person name="Markowitz V."/>
            <person name="Cheng J.-F."/>
            <person name="Hugenholtz P."/>
            <person name="Woyke T."/>
            <person name="Wu D."/>
            <person name="Spring S."/>
            <person name="Pukall R."/>
            <person name="Steenblock K."/>
            <person name="Schneider S."/>
            <person name="Klenk H.-P."/>
            <person name="Eisen J.A."/>
        </authorList>
    </citation>
    <scope>NUCLEOTIDE SEQUENCE [LARGE SCALE GENOMIC DNA]</scope>
    <source>
        <strain evidence="7">DSM 15567 / CIP 107919 / 50-1 BON</strain>
    </source>
</reference>
<dbReference type="InterPro" id="IPR017221">
    <property type="entry name" value="DUF34/NIF3_bac"/>
</dbReference>
<evidence type="ECO:0000256" key="3">
    <source>
        <dbReference type="ARBA" id="ARBA00022723"/>
    </source>
</evidence>
<dbReference type="eggNOG" id="COG0327">
    <property type="taxonomic scope" value="Bacteria"/>
</dbReference>
<feature type="binding site" evidence="5">
    <location>
        <position position="66"/>
    </location>
    <ligand>
        <name>a divalent metal cation</name>
        <dbReference type="ChEBI" id="CHEBI:60240"/>
        <label>1</label>
    </ligand>
</feature>
<proteinExistence type="inferred from homology"/>
<protein>
    <recommendedName>
        <fullName evidence="2 4">GTP cyclohydrolase 1 type 2 homolog</fullName>
    </recommendedName>
</protein>
<evidence type="ECO:0000256" key="4">
    <source>
        <dbReference type="PIRNR" id="PIRNR037489"/>
    </source>
</evidence>
<name>F3ZX71_MAHA5</name>
<dbReference type="InterPro" id="IPR015867">
    <property type="entry name" value="N-reg_PII/ATP_PRibTrfase_C"/>
</dbReference>
<dbReference type="PANTHER" id="PTHR13799:SF14">
    <property type="entry name" value="GTP CYCLOHYDROLASE 1 TYPE 2 HOMOLOG"/>
    <property type="match status" value="1"/>
</dbReference>
<dbReference type="STRING" id="697281.Mahau_0303"/>
<dbReference type="PIRSF" id="PIRSF037489">
    <property type="entry name" value="UCP037489_NIF3_YqfO"/>
    <property type="match status" value="1"/>
</dbReference>
<dbReference type="AlphaFoldDB" id="F3ZX71"/>
<organism evidence="6 7">
    <name type="scientific">Mahella australiensis (strain DSM 15567 / CIP 107919 / 50-1 BON)</name>
    <dbReference type="NCBI Taxonomy" id="697281"/>
    <lineage>
        <taxon>Bacteria</taxon>
        <taxon>Bacillati</taxon>
        <taxon>Bacillota</taxon>
        <taxon>Clostridia</taxon>
        <taxon>Thermoanaerobacterales</taxon>
        <taxon>Thermoanaerobacterales Family IV. Incertae Sedis</taxon>
        <taxon>Mahella</taxon>
    </lineage>
</organism>
<evidence type="ECO:0000256" key="1">
    <source>
        <dbReference type="ARBA" id="ARBA00006964"/>
    </source>
</evidence>
<keyword evidence="3 4" id="KW-0479">Metal-binding</keyword>
<reference evidence="6 7" key="2">
    <citation type="journal article" date="2011" name="Stand. Genomic Sci.">
        <title>Complete genome sequence of Mahella australiensis type strain (50-1 BON).</title>
        <authorList>
            <person name="Sikorski J."/>
            <person name="Teshima H."/>
            <person name="Nolan M."/>
            <person name="Lucas S."/>
            <person name="Hammon N."/>
            <person name="Deshpande S."/>
            <person name="Cheng J.F."/>
            <person name="Pitluck S."/>
            <person name="Liolios K."/>
            <person name="Pagani I."/>
            <person name="Ivanova N."/>
            <person name="Huntemann M."/>
            <person name="Mavromatis K."/>
            <person name="Ovchinikova G."/>
            <person name="Pati A."/>
            <person name="Tapia R."/>
            <person name="Han C."/>
            <person name="Goodwin L."/>
            <person name="Chen A."/>
            <person name="Palaniappan K."/>
            <person name="Land M."/>
            <person name="Hauser L."/>
            <person name="Ngatchou-Djao O.D."/>
            <person name="Rohde M."/>
            <person name="Pukall R."/>
            <person name="Spring S."/>
            <person name="Abt B."/>
            <person name="Goker M."/>
            <person name="Detter J.C."/>
            <person name="Woyke T."/>
            <person name="Bristow J."/>
            <person name="Markowitz V."/>
            <person name="Hugenholtz P."/>
            <person name="Eisen J.A."/>
            <person name="Kyrpides N.C."/>
            <person name="Klenk H.P."/>
            <person name="Lapidus A."/>
        </authorList>
    </citation>
    <scope>NUCLEOTIDE SEQUENCE [LARGE SCALE GENOMIC DNA]</scope>
    <source>
        <strain evidence="7">DSM 15567 / CIP 107919 / 50-1 BON</strain>
    </source>
</reference>
<dbReference type="InterPro" id="IPR002678">
    <property type="entry name" value="DUF34/NIF3"/>
</dbReference>
<dbReference type="GO" id="GO:0046872">
    <property type="term" value="F:metal ion binding"/>
    <property type="evidence" value="ECO:0007669"/>
    <property type="project" value="UniProtKB-UniRule"/>
</dbReference>
<dbReference type="Gene3D" id="3.30.70.120">
    <property type="match status" value="1"/>
</dbReference>
<dbReference type="FunFam" id="3.30.70.120:FF:000006">
    <property type="entry name" value="GTP cyclohydrolase 1 type 2 homolog"/>
    <property type="match status" value="1"/>
</dbReference>
<feature type="binding site" evidence="5">
    <location>
        <position position="105"/>
    </location>
    <ligand>
        <name>a divalent metal cation</name>
        <dbReference type="ChEBI" id="CHEBI:60240"/>
        <label>1</label>
    </ligand>
</feature>
<keyword evidence="7" id="KW-1185">Reference proteome</keyword>
<dbReference type="HOGENOM" id="CLU_037423_1_0_9"/>
<dbReference type="SUPFAM" id="SSF102705">
    <property type="entry name" value="NIF3 (NGG1p interacting factor 3)-like"/>
    <property type="match status" value="1"/>
</dbReference>
<comment type="similarity">
    <text evidence="1 4">Belongs to the GTP cyclohydrolase I type 2/NIF3 family.</text>
</comment>
<evidence type="ECO:0000313" key="7">
    <source>
        <dbReference type="Proteomes" id="UP000008457"/>
    </source>
</evidence>
<dbReference type="FunFam" id="3.40.1390.30:FF:000001">
    <property type="entry name" value="GTP cyclohydrolase 1 type 2"/>
    <property type="match status" value="1"/>
</dbReference>
<dbReference type="KEGG" id="mas:Mahau_0303"/>
<dbReference type="Pfam" id="PF01784">
    <property type="entry name" value="DUF34_NIF3"/>
    <property type="match status" value="1"/>
</dbReference>
<dbReference type="Proteomes" id="UP000008457">
    <property type="component" value="Chromosome"/>
</dbReference>
<dbReference type="GO" id="GO:0005737">
    <property type="term" value="C:cytoplasm"/>
    <property type="evidence" value="ECO:0007669"/>
    <property type="project" value="TreeGrafter"/>
</dbReference>
<evidence type="ECO:0000256" key="2">
    <source>
        <dbReference type="ARBA" id="ARBA00022112"/>
    </source>
</evidence>
<feature type="binding site" evidence="5">
    <location>
        <position position="335"/>
    </location>
    <ligand>
        <name>a divalent metal cation</name>
        <dbReference type="ChEBI" id="CHEBI:60240"/>
        <label>1</label>
    </ligand>
</feature>
<accession>F3ZX71</accession>
<feature type="binding site" evidence="5">
    <location>
        <position position="67"/>
    </location>
    <ligand>
        <name>a divalent metal cation</name>
        <dbReference type="ChEBI" id="CHEBI:60240"/>
        <label>1</label>
    </ligand>
</feature>
<dbReference type="OrthoDB" id="9792792at2"/>